<evidence type="ECO:0000313" key="2">
    <source>
        <dbReference type="EMBL" id="TCN83690.1"/>
    </source>
</evidence>
<name>A0A4R2F8L5_9GAMM</name>
<organism evidence="2 3">
    <name type="scientific">Shewanella fodinae</name>
    <dbReference type="NCBI Taxonomy" id="552357"/>
    <lineage>
        <taxon>Bacteria</taxon>
        <taxon>Pseudomonadati</taxon>
        <taxon>Pseudomonadota</taxon>
        <taxon>Gammaproteobacteria</taxon>
        <taxon>Alteromonadales</taxon>
        <taxon>Shewanellaceae</taxon>
        <taxon>Shewanella</taxon>
    </lineage>
</organism>
<evidence type="ECO:0000313" key="3">
    <source>
        <dbReference type="Proteomes" id="UP000294832"/>
    </source>
</evidence>
<feature type="compositionally biased region" description="Polar residues" evidence="1">
    <location>
        <begin position="1"/>
        <end position="23"/>
    </location>
</feature>
<dbReference type="EMBL" id="SLWF01000014">
    <property type="protein sequence ID" value="TCN83690.1"/>
    <property type="molecule type" value="Genomic_DNA"/>
</dbReference>
<dbReference type="OrthoDB" id="6267130at2"/>
<proteinExistence type="predicted"/>
<gene>
    <name evidence="2" type="ORF">EDC91_11488</name>
</gene>
<dbReference type="RefSeq" id="WP_133039137.1">
    <property type="nucleotide sequence ID" value="NZ_BMXW01000002.1"/>
</dbReference>
<comment type="caution">
    <text evidence="2">The sequence shown here is derived from an EMBL/GenBank/DDBJ whole genome shotgun (WGS) entry which is preliminary data.</text>
</comment>
<reference evidence="2 3" key="1">
    <citation type="submission" date="2019-03" db="EMBL/GenBank/DDBJ databases">
        <title>Freshwater and sediment microbial communities from various areas in North America, analyzing microbe dynamics in response to fracking.</title>
        <authorList>
            <person name="Lamendella R."/>
        </authorList>
    </citation>
    <scope>NUCLEOTIDE SEQUENCE [LARGE SCALE GENOMIC DNA]</scope>
    <source>
        <strain evidence="2 3">74A</strain>
    </source>
</reference>
<protein>
    <submittedName>
        <fullName evidence="2">Uncharacterized protein</fullName>
    </submittedName>
</protein>
<dbReference type="Proteomes" id="UP000294832">
    <property type="component" value="Unassembled WGS sequence"/>
</dbReference>
<sequence>MNIQTVSLNNTPDLSQAVASNRPVSPAREKVVNAVATTPTAIESPAVDIDHDMVDAKYQAKVEYERDTSTSSSAIATYLLTQHAEQRDSISQMVGVDVYA</sequence>
<evidence type="ECO:0000256" key="1">
    <source>
        <dbReference type="SAM" id="MobiDB-lite"/>
    </source>
</evidence>
<keyword evidence="3" id="KW-1185">Reference proteome</keyword>
<dbReference type="AlphaFoldDB" id="A0A4R2F8L5"/>
<accession>A0A4R2F8L5</accession>
<feature type="region of interest" description="Disordered" evidence="1">
    <location>
        <begin position="1"/>
        <end position="26"/>
    </location>
</feature>